<evidence type="ECO:0000256" key="1">
    <source>
        <dbReference type="ARBA" id="ARBA00004651"/>
    </source>
</evidence>
<dbReference type="CDD" id="cd06261">
    <property type="entry name" value="TM_PBP2"/>
    <property type="match status" value="1"/>
</dbReference>
<keyword evidence="3" id="KW-1003">Cell membrane</keyword>
<evidence type="ECO:0000256" key="2">
    <source>
        <dbReference type="ARBA" id="ARBA00022448"/>
    </source>
</evidence>
<name>A0ABU2KUK5_9ACTN</name>
<comment type="caution">
    <text evidence="9">The sequence shown here is derived from an EMBL/GenBank/DDBJ whole genome shotgun (WGS) entry which is preliminary data.</text>
</comment>
<dbReference type="Gene3D" id="1.10.3720.10">
    <property type="entry name" value="MetI-like"/>
    <property type="match status" value="1"/>
</dbReference>
<evidence type="ECO:0000256" key="7">
    <source>
        <dbReference type="RuleBase" id="RU363032"/>
    </source>
</evidence>
<dbReference type="Pfam" id="PF00528">
    <property type="entry name" value="BPD_transp_1"/>
    <property type="match status" value="1"/>
</dbReference>
<comment type="subcellular location">
    <subcellularLocation>
        <location evidence="1 7">Cell membrane</location>
        <topology evidence="1 7">Multi-pass membrane protein</topology>
    </subcellularLocation>
</comment>
<feature type="domain" description="ABC transmembrane type-1" evidence="8">
    <location>
        <begin position="77"/>
        <end position="269"/>
    </location>
</feature>
<feature type="transmembrane region" description="Helical" evidence="7">
    <location>
        <begin position="248"/>
        <end position="269"/>
    </location>
</feature>
<dbReference type="InterPro" id="IPR000515">
    <property type="entry name" value="MetI-like"/>
</dbReference>
<proteinExistence type="inferred from homology"/>
<keyword evidence="10" id="KW-1185">Reference proteome</keyword>
<dbReference type="InterPro" id="IPR035906">
    <property type="entry name" value="MetI-like_sf"/>
</dbReference>
<feature type="transmembrane region" description="Helical" evidence="7">
    <location>
        <begin position="114"/>
        <end position="136"/>
    </location>
</feature>
<feature type="transmembrane region" description="Helical" evidence="7">
    <location>
        <begin position="148"/>
        <end position="168"/>
    </location>
</feature>
<evidence type="ECO:0000256" key="4">
    <source>
        <dbReference type="ARBA" id="ARBA00022692"/>
    </source>
</evidence>
<evidence type="ECO:0000256" key="3">
    <source>
        <dbReference type="ARBA" id="ARBA00022475"/>
    </source>
</evidence>
<evidence type="ECO:0000313" key="9">
    <source>
        <dbReference type="EMBL" id="MDT0302974.1"/>
    </source>
</evidence>
<dbReference type="PROSITE" id="PS50928">
    <property type="entry name" value="ABC_TM1"/>
    <property type="match status" value="1"/>
</dbReference>
<dbReference type="RefSeq" id="WP_311545460.1">
    <property type="nucleotide sequence ID" value="NZ_JAVREK010000011.1"/>
</dbReference>
<dbReference type="SUPFAM" id="SSF161098">
    <property type="entry name" value="MetI-like"/>
    <property type="match status" value="1"/>
</dbReference>
<evidence type="ECO:0000313" key="10">
    <source>
        <dbReference type="Proteomes" id="UP001183226"/>
    </source>
</evidence>
<keyword evidence="5 7" id="KW-1133">Transmembrane helix</keyword>
<sequence>MTSSPRLAAWPRRVLWHALALALLGLIMYPLVWVAGASATPTNDIVGNTQLLPSRPVADNFARALEGMAGIPVWRFLGNSVLLAVFTVAGTVASSALAAYAFARLRFRGRNAMFVLMIGTLLMPFHAVIIPQYIIFQQLGLVDTYVPLLLGKFLATEAFFVFLMVQFMRQLPRELDQAARIDGCGYWGIFWHVIAPLSRPAFGTAAIFAFIWSWNDLFAPLIYLNTPEKFPIPLALRMYADQTSTSDFGAMIAMSVIALVPVVLFFLAFQRLLVQGMATTGLKG</sequence>
<feature type="transmembrane region" description="Helical" evidence="7">
    <location>
        <begin position="189"/>
        <end position="214"/>
    </location>
</feature>
<gene>
    <name evidence="9" type="ORF">RM446_12695</name>
</gene>
<dbReference type="Proteomes" id="UP001183226">
    <property type="component" value="Unassembled WGS sequence"/>
</dbReference>
<dbReference type="PANTHER" id="PTHR43744:SF6">
    <property type="entry name" value="ABC TRANSPORTER PERMEASE PROTEIN YESQ-RELATED"/>
    <property type="match status" value="1"/>
</dbReference>
<reference evidence="10" key="1">
    <citation type="submission" date="2023-07" db="EMBL/GenBank/DDBJ databases">
        <title>30 novel species of actinomycetes from the DSMZ collection.</title>
        <authorList>
            <person name="Nouioui I."/>
        </authorList>
    </citation>
    <scope>NUCLEOTIDE SEQUENCE [LARGE SCALE GENOMIC DNA]</scope>
    <source>
        <strain evidence="10">DSM 45055</strain>
    </source>
</reference>
<organism evidence="9 10">
    <name type="scientific">Streptomonospora wellingtoniae</name>
    <dbReference type="NCBI Taxonomy" id="3075544"/>
    <lineage>
        <taxon>Bacteria</taxon>
        <taxon>Bacillati</taxon>
        <taxon>Actinomycetota</taxon>
        <taxon>Actinomycetes</taxon>
        <taxon>Streptosporangiales</taxon>
        <taxon>Nocardiopsidaceae</taxon>
        <taxon>Streptomonospora</taxon>
    </lineage>
</organism>
<evidence type="ECO:0000256" key="6">
    <source>
        <dbReference type="ARBA" id="ARBA00023136"/>
    </source>
</evidence>
<evidence type="ECO:0000259" key="8">
    <source>
        <dbReference type="PROSITE" id="PS50928"/>
    </source>
</evidence>
<comment type="similarity">
    <text evidence="7">Belongs to the binding-protein-dependent transport system permease family.</text>
</comment>
<accession>A0ABU2KUK5</accession>
<protein>
    <submittedName>
        <fullName evidence="9">Carbohydrate ABC transporter permease</fullName>
    </submittedName>
</protein>
<dbReference type="PANTHER" id="PTHR43744">
    <property type="entry name" value="ABC TRANSPORTER PERMEASE PROTEIN MG189-RELATED-RELATED"/>
    <property type="match status" value="1"/>
</dbReference>
<keyword evidence="6 7" id="KW-0472">Membrane</keyword>
<dbReference type="EMBL" id="JAVREK010000011">
    <property type="protein sequence ID" value="MDT0302974.1"/>
    <property type="molecule type" value="Genomic_DNA"/>
</dbReference>
<keyword evidence="2 7" id="KW-0813">Transport</keyword>
<keyword evidence="4 7" id="KW-0812">Transmembrane</keyword>
<feature type="transmembrane region" description="Helical" evidence="7">
    <location>
        <begin position="81"/>
        <end position="102"/>
    </location>
</feature>
<evidence type="ECO:0000256" key="5">
    <source>
        <dbReference type="ARBA" id="ARBA00022989"/>
    </source>
</evidence>